<dbReference type="Gene3D" id="3.30.590.20">
    <property type="match status" value="1"/>
</dbReference>
<dbReference type="InterPro" id="IPR006336">
    <property type="entry name" value="GCS2"/>
</dbReference>
<sequence>MGRSGIPGEWTLGVEEEFFLVDGTGRLVPRAPEALGETEDPDADLKPELLRYQVESATGVCRDAHDLHRELTDLRNQLALGAARQDARLAASGTVVHAQNGDALIGPGSRYHQIAEHFGQLVVGGLVCGCHVHVGVDDRAVALKVSNHLRPWLPVLLALSANSPFVDGKPTGYASSRHLLYSRWPSGGPPPYLESLDQYESIVAGYLEAEAALDRKMVYWDVRPSEHQPTIEIRVGDVAATAQEATLFAIVVRCLVAHAMDLIADGVAAPNVPGELLRAGMWRAAKDGLAGFCPDPRTGELRAVQAILDEEINRCTPELKRTEELELVTSTMDWLRQRGGGAERQLRAFEQHRRLDDALDEIVVPAPAMGVERHL</sequence>
<evidence type="ECO:0000313" key="7">
    <source>
        <dbReference type="Proteomes" id="UP001519332"/>
    </source>
</evidence>
<dbReference type="SUPFAM" id="SSF55931">
    <property type="entry name" value="Glutamine synthetase/guanido kinase"/>
    <property type="match status" value="1"/>
</dbReference>
<dbReference type="NCBIfam" id="NF010041">
    <property type="entry name" value="PRK13517.1-1"/>
    <property type="match status" value="1"/>
</dbReference>
<protein>
    <recommendedName>
        <fullName evidence="5">Putative glutamate--cysteine ligase 2</fullName>
        <ecNumber evidence="5">6.3.2.2</ecNumber>
    </recommendedName>
    <alternativeName>
        <fullName evidence="5">Gamma-glutamylcysteine synthetase 2</fullName>
        <shortName evidence="5">GCS 2</shortName>
        <shortName evidence="5">Gamma-GCS 2</shortName>
    </alternativeName>
</protein>
<comment type="function">
    <text evidence="5">ATP-dependent carboxylate-amine ligase which exhibits weak glutamate--cysteine ligase activity.</text>
</comment>
<evidence type="ECO:0000256" key="2">
    <source>
        <dbReference type="ARBA" id="ARBA00022741"/>
    </source>
</evidence>
<proteinExistence type="inferred from homology"/>
<evidence type="ECO:0000256" key="4">
    <source>
        <dbReference type="ARBA" id="ARBA00048819"/>
    </source>
</evidence>
<evidence type="ECO:0000313" key="6">
    <source>
        <dbReference type="EMBL" id="MBP2326127.1"/>
    </source>
</evidence>
<dbReference type="EMBL" id="JAGINW010000001">
    <property type="protein sequence ID" value="MBP2326127.1"/>
    <property type="molecule type" value="Genomic_DNA"/>
</dbReference>
<keyword evidence="3 5" id="KW-0067">ATP-binding</keyword>
<comment type="catalytic activity">
    <reaction evidence="4 5">
        <text>L-cysteine + L-glutamate + ATP = gamma-L-glutamyl-L-cysteine + ADP + phosphate + H(+)</text>
        <dbReference type="Rhea" id="RHEA:13285"/>
        <dbReference type="ChEBI" id="CHEBI:15378"/>
        <dbReference type="ChEBI" id="CHEBI:29985"/>
        <dbReference type="ChEBI" id="CHEBI:30616"/>
        <dbReference type="ChEBI" id="CHEBI:35235"/>
        <dbReference type="ChEBI" id="CHEBI:43474"/>
        <dbReference type="ChEBI" id="CHEBI:58173"/>
        <dbReference type="ChEBI" id="CHEBI:456216"/>
        <dbReference type="EC" id="6.3.2.2"/>
    </reaction>
</comment>
<evidence type="ECO:0000256" key="1">
    <source>
        <dbReference type="ARBA" id="ARBA00022598"/>
    </source>
</evidence>
<evidence type="ECO:0000256" key="5">
    <source>
        <dbReference type="HAMAP-Rule" id="MF_01609"/>
    </source>
</evidence>
<keyword evidence="1 5" id="KW-0436">Ligase</keyword>
<dbReference type="RefSeq" id="WP_209643228.1">
    <property type="nucleotide sequence ID" value="NZ_JAGINW010000001.1"/>
</dbReference>
<reference evidence="6 7" key="1">
    <citation type="submission" date="2021-03" db="EMBL/GenBank/DDBJ databases">
        <title>Sequencing the genomes of 1000 actinobacteria strains.</title>
        <authorList>
            <person name="Klenk H.-P."/>
        </authorList>
    </citation>
    <scope>NUCLEOTIDE SEQUENCE [LARGE SCALE GENOMIC DNA]</scope>
    <source>
        <strain evidence="6 7">DSM 46670</strain>
    </source>
</reference>
<dbReference type="PANTHER" id="PTHR36510">
    <property type="entry name" value="GLUTAMATE--CYSTEINE LIGASE 2-RELATED"/>
    <property type="match status" value="1"/>
</dbReference>
<name>A0ABS4TNZ0_9PSEU</name>
<comment type="similarity">
    <text evidence="5">Belongs to the glutamate--cysteine ligase type 2 family. YbdK subfamily.</text>
</comment>
<keyword evidence="7" id="KW-1185">Reference proteome</keyword>
<accession>A0ABS4TNZ0</accession>
<comment type="caution">
    <text evidence="6">The sequence shown here is derived from an EMBL/GenBank/DDBJ whole genome shotgun (WGS) entry which is preliminary data.</text>
</comment>
<dbReference type="PANTHER" id="PTHR36510:SF1">
    <property type="entry name" value="GLUTAMATE--CYSTEINE LIGASE 2-RELATED"/>
    <property type="match status" value="1"/>
</dbReference>
<dbReference type="InterPro" id="IPR014746">
    <property type="entry name" value="Gln_synth/guanido_kin_cat_dom"/>
</dbReference>
<keyword evidence="2 5" id="KW-0547">Nucleotide-binding</keyword>
<dbReference type="InterPro" id="IPR050141">
    <property type="entry name" value="GCL_type2/YbdK_subfam"/>
</dbReference>
<dbReference type="GO" id="GO:0016874">
    <property type="term" value="F:ligase activity"/>
    <property type="evidence" value="ECO:0007669"/>
    <property type="project" value="UniProtKB-KW"/>
</dbReference>
<organism evidence="6 7">
    <name type="scientific">Kibdelosporangium banguiense</name>
    <dbReference type="NCBI Taxonomy" id="1365924"/>
    <lineage>
        <taxon>Bacteria</taxon>
        <taxon>Bacillati</taxon>
        <taxon>Actinomycetota</taxon>
        <taxon>Actinomycetes</taxon>
        <taxon>Pseudonocardiales</taxon>
        <taxon>Pseudonocardiaceae</taxon>
        <taxon>Kibdelosporangium</taxon>
    </lineage>
</organism>
<dbReference type="HAMAP" id="MF_01609">
    <property type="entry name" value="Glu_cys_ligase_2"/>
    <property type="match status" value="1"/>
</dbReference>
<evidence type="ECO:0000256" key="3">
    <source>
        <dbReference type="ARBA" id="ARBA00022840"/>
    </source>
</evidence>
<dbReference type="EC" id="6.3.2.2" evidence="5"/>
<dbReference type="Proteomes" id="UP001519332">
    <property type="component" value="Unassembled WGS sequence"/>
</dbReference>
<gene>
    <name evidence="6" type="ORF">JOF56_006512</name>
</gene>
<dbReference type="Pfam" id="PF04107">
    <property type="entry name" value="GCS2"/>
    <property type="match status" value="1"/>
</dbReference>
<dbReference type="InterPro" id="IPR011793">
    <property type="entry name" value="YbdK"/>
</dbReference>
<dbReference type="NCBIfam" id="TIGR02050">
    <property type="entry name" value="gshA_cyan_rel"/>
    <property type="match status" value="1"/>
</dbReference>